<dbReference type="PANTHER" id="PTHR42705:SF2">
    <property type="entry name" value="BIFUNCTIONAL NON-HOMOLOGOUS END JOINING PROTEIN LIGD"/>
    <property type="match status" value="1"/>
</dbReference>
<dbReference type="InterPro" id="IPR014144">
    <property type="entry name" value="LigD_PE_domain"/>
</dbReference>
<comment type="cofactor">
    <cofactor evidence="1">
        <name>Mn(2+)</name>
        <dbReference type="ChEBI" id="CHEBI:29035"/>
    </cofactor>
</comment>
<evidence type="ECO:0000256" key="17">
    <source>
        <dbReference type="ARBA" id="ARBA00023211"/>
    </source>
</evidence>
<accession>A0ABS1WSE1</accession>
<feature type="domain" description="ATP-dependent DNA ligase family profile" evidence="22">
    <location>
        <begin position="362"/>
        <end position="457"/>
    </location>
</feature>
<keyword evidence="6" id="KW-0540">Nuclease</keyword>
<evidence type="ECO:0000313" key="23">
    <source>
        <dbReference type="EMBL" id="MBM0103901.1"/>
    </source>
</evidence>
<keyword evidence="10" id="KW-0378">Hydrolase</keyword>
<feature type="compositionally biased region" description="Basic and acidic residues" evidence="21">
    <location>
        <begin position="937"/>
        <end position="948"/>
    </location>
</feature>
<dbReference type="Proteomes" id="UP000661077">
    <property type="component" value="Unassembled WGS sequence"/>
</dbReference>
<organism evidence="23 24">
    <name type="scientific">Steroidobacter gossypii</name>
    <dbReference type="NCBI Taxonomy" id="2805490"/>
    <lineage>
        <taxon>Bacteria</taxon>
        <taxon>Pseudomonadati</taxon>
        <taxon>Pseudomonadota</taxon>
        <taxon>Gammaproteobacteria</taxon>
        <taxon>Steroidobacterales</taxon>
        <taxon>Steroidobacteraceae</taxon>
        <taxon>Steroidobacter</taxon>
    </lineage>
</organism>
<dbReference type="EMBL" id="JAEVLS010000001">
    <property type="protein sequence ID" value="MBM0103901.1"/>
    <property type="molecule type" value="Genomic_DNA"/>
</dbReference>
<keyword evidence="18" id="KW-0511">Multifunctional enzyme</keyword>
<dbReference type="InterPro" id="IPR012310">
    <property type="entry name" value="DNA_ligase_ATP-dep_cent"/>
</dbReference>
<dbReference type="Gene3D" id="3.30.1490.70">
    <property type="match status" value="1"/>
</dbReference>
<evidence type="ECO:0000256" key="11">
    <source>
        <dbReference type="ARBA" id="ARBA00022839"/>
    </source>
</evidence>
<keyword evidence="11" id="KW-0269">Exonuclease</keyword>
<keyword evidence="9" id="KW-0227">DNA damage</keyword>
<dbReference type="NCBIfam" id="TIGR02779">
    <property type="entry name" value="NHEJ_ligase_lig"/>
    <property type="match status" value="1"/>
</dbReference>
<evidence type="ECO:0000256" key="20">
    <source>
        <dbReference type="ARBA" id="ARBA00034003"/>
    </source>
</evidence>
<dbReference type="GO" id="GO:0016874">
    <property type="term" value="F:ligase activity"/>
    <property type="evidence" value="ECO:0007669"/>
    <property type="project" value="UniProtKB-KW"/>
</dbReference>
<evidence type="ECO:0000256" key="19">
    <source>
        <dbReference type="ARBA" id="ARBA00029943"/>
    </source>
</evidence>
<evidence type="ECO:0000256" key="6">
    <source>
        <dbReference type="ARBA" id="ARBA00022722"/>
    </source>
</evidence>
<evidence type="ECO:0000256" key="16">
    <source>
        <dbReference type="ARBA" id="ARBA00023204"/>
    </source>
</evidence>
<dbReference type="NCBIfam" id="TIGR02777">
    <property type="entry name" value="LigD_PE_dom"/>
    <property type="match status" value="1"/>
</dbReference>
<evidence type="ECO:0000256" key="12">
    <source>
        <dbReference type="ARBA" id="ARBA00022840"/>
    </source>
</evidence>
<dbReference type="RefSeq" id="WP_203165852.1">
    <property type="nucleotide sequence ID" value="NZ_JAEVLS010000001.1"/>
</dbReference>
<dbReference type="Pfam" id="PF13298">
    <property type="entry name" value="LigD_N"/>
    <property type="match status" value="1"/>
</dbReference>
<evidence type="ECO:0000256" key="2">
    <source>
        <dbReference type="ARBA" id="ARBA00012727"/>
    </source>
</evidence>
<sequence length="948" mass="104868">MATQKLSRYRAMRDFTKTAEPSGRQKVTRSPQLRFVVQKHAATRLHYDLRLELGGVFKSWAVTRGPSLNPQDKRLAVEVEDHPLDYGDFEGTIPKGQYGGGTVQLWDRGYWRPIGERSAEEQLKRGELKFELAGTRLNGSFVIVRMKNDRYGGKRTNWLLIKHRDKFALDAAAMEQVMEEDRSVASARPMAAIAAGKGRSPKPFMLKKAGKADAVWHSNRESDEEAPSTKKVAARNTAVATKTARSRSAGAKAKTRGRAKKASGKRVRIPDFIEPELCKPIDRPPGGAGWGHEVKFDGYRLQLRIADGEVTLKTRKGLDWTDKFQAIAAAARDFPDAIIDGEVAALDDNGSPDFAALQAALSEGRTDDLIFFAFDLMYSEEGDRRSLTLSERKAELKAYLEQQRQDATGLIRYVDHFETAGEAVLQSACRMNLEGIISKRLDSTYRAGRVGDWTKAKCRAGQEVVIGGWTQTGRNFRSLLVGVHRDGHLIHVGRVGTGFGGDKLATLWPKLKKLETDRNPFTGKMAPRKGADVHWAKPKLVAEIEFAGWTGGGNVRQAAFKGLRMDKSASEIVAEQPAPAQDVDVVEPEPKTARSKTAPAKAASKSANKQTSTKSSSSKSASDGSNVVMGVPISSADKPLWPHANDDRPVTKLDLARYYESMGEWIMAHIKGRPCSVIRAPDGIHKERFFQRHAMQGTSNLITMVKVFGDHKPYLQIDRVEALAAIAQSAGVELHPWNCQPDKPETPGRLVFDLDPGPDVSFTAVINAAKEIKERLEALGLVAFCKTTGGKGLHVVTPLADSRNNRLKWPEAKAFAQGVCLRMAEDSPDLYLVNMSKKQRGGRIFLDYLRNDRLSTAVAPLSPRMRDGATVSMLLNWSQVKAGLDPTRYTMRTAKNYVGKATEWQHYCEAERPLQDAIRKFVQEGKPAGTRSRSGQRRRDSNHAHAVT</sequence>
<dbReference type="InterPro" id="IPR014143">
    <property type="entry name" value="NHEJ_ligase_prk"/>
</dbReference>
<keyword evidence="3 23" id="KW-0436">Ligase</keyword>
<dbReference type="PROSITE" id="PS50160">
    <property type="entry name" value="DNA_LIGASE_A3"/>
    <property type="match status" value="1"/>
</dbReference>
<dbReference type="EC" id="6.5.1.1" evidence="2"/>
<proteinExistence type="predicted"/>
<evidence type="ECO:0000256" key="8">
    <source>
        <dbReference type="ARBA" id="ARBA00022741"/>
    </source>
</evidence>
<gene>
    <name evidence="23" type="primary">ligD</name>
    <name evidence="23" type="ORF">JM946_04065</name>
</gene>
<keyword evidence="13" id="KW-0239">DNA-directed DNA polymerase</keyword>
<evidence type="ECO:0000256" key="15">
    <source>
        <dbReference type="ARBA" id="ARBA00023172"/>
    </source>
</evidence>
<dbReference type="InterPro" id="IPR012309">
    <property type="entry name" value="DNA_ligase_ATP-dep_C"/>
</dbReference>
<evidence type="ECO:0000259" key="22">
    <source>
        <dbReference type="PROSITE" id="PS50160"/>
    </source>
</evidence>
<name>A0ABS1WSE1_9GAMM</name>
<dbReference type="InterPro" id="IPR033651">
    <property type="entry name" value="PaeLigD_Pol-like"/>
</dbReference>
<evidence type="ECO:0000256" key="21">
    <source>
        <dbReference type="SAM" id="MobiDB-lite"/>
    </source>
</evidence>
<evidence type="ECO:0000256" key="3">
    <source>
        <dbReference type="ARBA" id="ARBA00022598"/>
    </source>
</evidence>
<dbReference type="InterPro" id="IPR052171">
    <property type="entry name" value="NHEJ_LigD"/>
</dbReference>
<dbReference type="InterPro" id="IPR014145">
    <property type="entry name" value="LigD_pol_dom"/>
</dbReference>
<dbReference type="CDD" id="cd07971">
    <property type="entry name" value="OBF_DNA_ligase_LigD"/>
    <property type="match status" value="1"/>
</dbReference>
<keyword evidence="24" id="KW-1185">Reference proteome</keyword>
<feature type="region of interest" description="Disordered" evidence="21">
    <location>
        <begin position="924"/>
        <end position="948"/>
    </location>
</feature>
<dbReference type="InterPro" id="IPR012340">
    <property type="entry name" value="NA-bd_OB-fold"/>
</dbReference>
<dbReference type="NCBIfam" id="NF004628">
    <property type="entry name" value="PRK05972.1"/>
    <property type="match status" value="1"/>
</dbReference>
<keyword evidence="16" id="KW-0234">DNA repair</keyword>
<dbReference type="Pfam" id="PF21686">
    <property type="entry name" value="LigD_Prim-Pol"/>
    <property type="match status" value="1"/>
</dbReference>
<evidence type="ECO:0000256" key="1">
    <source>
        <dbReference type="ARBA" id="ARBA00001936"/>
    </source>
</evidence>
<feature type="region of interest" description="Disordered" evidence="21">
    <location>
        <begin position="215"/>
        <end position="266"/>
    </location>
</feature>
<dbReference type="Gene3D" id="3.90.920.10">
    <property type="entry name" value="DNA primase, PRIM domain"/>
    <property type="match status" value="1"/>
</dbReference>
<evidence type="ECO:0000256" key="5">
    <source>
        <dbReference type="ARBA" id="ARBA00022695"/>
    </source>
</evidence>
<evidence type="ECO:0000256" key="14">
    <source>
        <dbReference type="ARBA" id="ARBA00023125"/>
    </source>
</evidence>
<dbReference type="Pfam" id="PF01068">
    <property type="entry name" value="DNA_ligase_A_M"/>
    <property type="match status" value="1"/>
</dbReference>
<dbReference type="NCBIfam" id="TIGR02778">
    <property type="entry name" value="ligD_pol"/>
    <property type="match status" value="1"/>
</dbReference>
<dbReference type="PANTHER" id="PTHR42705">
    <property type="entry name" value="BIFUNCTIONAL NON-HOMOLOGOUS END JOINING PROTEIN LIGD"/>
    <property type="match status" value="1"/>
</dbReference>
<dbReference type="Gene3D" id="3.30.470.30">
    <property type="entry name" value="DNA ligase/mRNA capping enzyme"/>
    <property type="match status" value="1"/>
</dbReference>
<keyword evidence="14" id="KW-0238">DNA-binding</keyword>
<dbReference type="SUPFAM" id="SSF50249">
    <property type="entry name" value="Nucleic acid-binding proteins"/>
    <property type="match status" value="1"/>
</dbReference>
<evidence type="ECO:0000256" key="9">
    <source>
        <dbReference type="ARBA" id="ARBA00022763"/>
    </source>
</evidence>
<evidence type="ECO:0000256" key="10">
    <source>
        <dbReference type="ARBA" id="ARBA00022801"/>
    </source>
</evidence>
<comment type="caution">
    <text evidence="23">The sequence shown here is derived from an EMBL/GenBank/DDBJ whole genome shotgun (WGS) entry which is preliminary data.</text>
</comment>
<dbReference type="Pfam" id="PF04679">
    <property type="entry name" value="DNA_ligase_A_C"/>
    <property type="match status" value="1"/>
</dbReference>
<keyword evidence="17" id="KW-0464">Manganese</keyword>
<evidence type="ECO:0000313" key="24">
    <source>
        <dbReference type="Proteomes" id="UP000661077"/>
    </source>
</evidence>
<evidence type="ECO:0000256" key="13">
    <source>
        <dbReference type="ARBA" id="ARBA00022932"/>
    </source>
</evidence>
<comment type="catalytic activity">
    <reaction evidence="20">
        <text>ATP + (deoxyribonucleotide)n-3'-hydroxyl + 5'-phospho-(deoxyribonucleotide)m = (deoxyribonucleotide)n+m + AMP + diphosphate.</text>
        <dbReference type="EC" id="6.5.1.1"/>
    </reaction>
</comment>
<dbReference type="InterPro" id="IPR014146">
    <property type="entry name" value="LigD_ligase_dom"/>
</dbReference>
<evidence type="ECO:0000256" key="4">
    <source>
        <dbReference type="ARBA" id="ARBA00022679"/>
    </source>
</evidence>
<dbReference type="Gene3D" id="2.40.50.140">
    <property type="entry name" value="Nucleic acid-binding proteins"/>
    <property type="match status" value="1"/>
</dbReference>
<keyword evidence="7" id="KW-0479">Metal-binding</keyword>
<dbReference type="NCBIfam" id="TIGR02776">
    <property type="entry name" value="NHEJ_ligase_prk"/>
    <property type="match status" value="1"/>
</dbReference>
<keyword evidence="8" id="KW-0547">Nucleotide-binding</keyword>
<keyword evidence="4" id="KW-0808">Transferase</keyword>
<feature type="region of interest" description="Disordered" evidence="21">
    <location>
        <begin position="571"/>
        <end position="629"/>
    </location>
</feature>
<feature type="compositionally biased region" description="Low complexity" evidence="21">
    <location>
        <begin position="595"/>
        <end position="622"/>
    </location>
</feature>
<dbReference type="SUPFAM" id="SSF56091">
    <property type="entry name" value="DNA ligase/mRNA capping enzyme, catalytic domain"/>
    <property type="match status" value="1"/>
</dbReference>
<reference evidence="23 24" key="1">
    <citation type="journal article" date="2021" name="Int. J. Syst. Evol. Microbiol.">
        <title>Steroidobacter gossypii sp. nov., isolated from soil of cotton cropping field.</title>
        <authorList>
            <person name="Huang R."/>
            <person name="Yang S."/>
            <person name="Zhen C."/>
            <person name="Liu W."/>
        </authorList>
    </citation>
    <scope>NUCLEOTIDE SEQUENCE [LARGE SCALE GENOMIC DNA]</scope>
    <source>
        <strain evidence="23 24">S1-65</strain>
    </source>
</reference>
<evidence type="ECO:0000256" key="18">
    <source>
        <dbReference type="ARBA" id="ARBA00023268"/>
    </source>
</evidence>
<dbReference type="CDD" id="cd07906">
    <property type="entry name" value="Adenylation_DNA_ligase_LigD_LigC"/>
    <property type="match status" value="1"/>
</dbReference>
<dbReference type="CDD" id="cd04862">
    <property type="entry name" value="PaeLigD_Pol_like"/>
    <property type="match status" value="1"/>
</dbReference>
<evidence type="ECO:0000256" key="7">
    <source>
        <dbReference type="ARBA" id="ARBA00022723"/>
    </source>
</evidence>
<keyword evidence="15" id="KW-0233">DNA recombination</keyword>
<protein>
    <recommendedName>
        <fullName evidence="2">DNA ligase (ATP)</fullName>
        <ecNumber evidence="2">6.5.1.1</ecNumber>
    </recommendedName>
    <alternativeName>
        <fullName evidence="19">NHEJ DNA polymerase</fullName>
    </alternativeName>
</protein>
<keyword evidence="5" id="KW-0548">Nucleotidyltransferase</keyword>
<feature type="compositionally biased region" description="Basic residues" evidence="21">
    <location>
        <begin position="253"/>
        <end position="266"/>
    </location>
</feature>
<keyword evidence="12" id="KW-0067">ATP-binding</keyword>